<dbReference type="Gene3D" id="3.40.50.1820">
    <property type="entry name" value="alpha/beta hydrolase"/>
    <property type="match status" value="1"/>
</dbReference>
<dbReference type="InterPro" id="IPR000801">
    <property type="entry name" value="Esterase-like"/>
</dbReference>
<evidence type="ECO:0000256" key="1">
    <source>
        <dbReference type="SAM" id="SignalP"/>
    </source>
</evidence>
<proteinExistence type="predicted"/>
<name>A0ABQ2KFV0_9NOCA</name>
<organism evidence="2 3">
    <name type="scientific">Nocardia rhizosphaerihabitans</name>
    <dbReference type="NCBI Taxonomy" id="1691570"/>
    <lineage>
        <taxon>Bacteria</taxon>
        <taxon>Bacillati</taxon>
        <taxon>Actinomycetota</taxon>
        <taxon>Actinomycetes</taxon>
        <taxon>Mycobacteriales</taxon>
        <taxon>Nocardiaceae</taxon>
        <taxon>Nocardia</taxon>
    </lineage>
</organism>
<dbReference type="SUPFAM" id="SSF53474">
    <property type="entry name" value="alpha/beta-Hydrolases"/>
    <property type="match status" value="1"/>
</dbReference>
<feature type="chain" id="PRO_5045786798" evidence="1">
    <location>
        <begin position="25"/>
        <end position="348"/>
    </location>
</feature>
<gene>
    <name evidence="2" type="ORF">GCM10011610_28490</name>
</gene>
<keyword evidence="1" id="KW-0732">Signal</keyword>
<reference evidence="3" key="1">
    <citation type="journal article" date="2019" name="Int. J. Syst. Evol. Microbiol.">
        <title>The Global Catalogue of Microorganisms (GCM) 10K type strain sequencing project: providing services to taxonomists for standard genome sequencing and annotation.</title>
        <authorList>
            <consortium name="The Broad Institute Genomics Platform"/>
            <consortium name="The Broad Institute Genome Sequencing Center for Infectious Disease"/>
            <person name="Wu L."/>
            <person name="Ma J."/>
        </authorList>
    </citation>
    <scope>NUCLEOTIDE SEQUENCE [LARGE SCALE GENOMIC DNA]</scope>
    <source>
        <strain evidence="3">CGMCC 4.7329</strain>
    </source>
</reference>
<dbReference type="InterPro" id="IPR029058">
    <property type="entry name" value="AB_hydrolase_fold"/>
</dbReference>
<accession>A0ABQ2KFV0</accession>
<dbReference type="InterPro" id="IPR050583">
    <property type="entry name" value="Mycobacterial_A85_antigen"/>
</dbReference>
<dbReference type="RefSeq" id="WP_189028100.1">
    <property type="nucleotide sequence ID" value="NZ_BMNE01000003.1"/>
</dbReference>
<keyword evidence="3" id="KW-1185">Reference proteome</keyword>
<evidence type="ECO:0000313" key="2">
    <source>
        <dbReference type="EMBL" id="GGN79778.1"/>
    </source>
</evidence>
<dbReference type="Proteomes" id="UP000658127">
    <property type="component" value="Unassembled WGS sequence"/>
</dbReference>
<sequence>MRCRGAVSALVAVLVAVGSTVLGAGGVAAQAPDSGAAVTNRVVAVDGSRAEVTSVDGRQVTVRIYSAAMAREVSVKVQRPADTSVPRPSLYLVNGAGGGEDTATWEQNTDVVDFLAGKDVNVVMPVGGAWSYYTDWREPDPTLGVNKWRTFFLDELPALVDTMFETTGRNAIAANSMTVTSVLQLAIAKPGLFRSVAAYSGCAQISDPVGRQFVNVVVGTGGGDASNMYGPPGDPEWVANDPVVNAEGLRGTKLYISNGNGLPGEHDKLGDPHLVTWGPVGLANQIVVGGVIEAATGWCTKNLQDRLAELDIPATFDVSTQGTHSWGYWQKAFKNSWPLLAEGMAIPA</sequence>
<comment type="caution">
    <text evidence="2">The sequence shown here is derived from an EMBL/GenBank/DDBJ whole genome shotgun (WGS) entry which is preliminary data.</text>
</comment>
<dbReference type="EMBL" id="BMNE01000003">
    <property type="protein sequence ID" value="GGN79778.1"/>
    <property type="molecule type" value="Genomic_DNA"/>
</dbReference>
<dbReference type="PANTHER" id="PTHR48098">
    <property type="entry name" value="ENTEROCHELIN ESTERASE-RELATED"/>
    <property type="match status" value="1"/>
</dbReference>
<feature type="signal peptide" evidence="1">
    <location>
        <begin position="1"/>
        <end position="24"/>
    </location>
</feature>
<evidence type="ECO:0000313" key="3">
    <source>
        <dbReference type="Proteomes" id="UP000658127"/>
    </source>
</evidence>
<dbReference type="Pfam" id="PF00756">
    <property type="entry name" value="Esterase"/>
    <property type="match status" value="1"/>
</dbReference>
<protein>
    <submittedName>
        <fullName evidence="2">Esterase</fullName>
    </submittedName>
</protein>
<dbReference type="PANTHER" id="PTHR48098:SF1">
    <property type="entry name" value="DIACYLGLYCEROL ACYLTRANSFERASE_MYCOLYLTRANSFERASE AG85A"/>
    <property type="match status" value="1"/>
</dbReference>